<evidence type="ECO:0000313" key="3">
    <source>
        <dbReference type="Proteomes" id="UP000004622"/>
    </source>
</evidence>
<reference evidence="2 3" key="1">
    <citation type="journal article" date="2012" name="J. Bacteriol.">
        <title>Genome Sequence of Nitratireductor aquibiodomus Strain RA22.</title>
        <authorList>
            <person name="Singh A."/>
            <person name="Jangir P.K."/>
            <person name="Kumari C."/>
            <person name="Sharma R."/>
        </authorList>
    </citation>
    <scope>NUCLEOTIDE SEQUENCE [LARGE SCALE GENOMIC DNA]</scope>
    <source>
        <strain evidence="2 3">RA22</strain>
    </source>
</reference>
<dbReference type="InterPro" id="IPR050471">
    <property type="entry name" value="AB_hydrolase"/>
</dbReference>
<dbReference type="GO" id="GO:0046503">
    <property type="term" value="P:glycerolipid catabolic process"/>
    <property type="evidence" value="ECO:0007669"/>
    <property type="project" value="TreeGrafter"/>
</dbReference>
<protein>
    <submittedName>
        <fullName evidence="2">Alpha/beta hydrolase fold protein</fullName>
    </submittedName>
</protein>
<evidence type="ECO:0000313" key="2">
    <source>
        <dbReference type="EMBL" id="EIM73555.1"/>
    </source>
</evidence>
<comment type="caution">
    <text evidence="2">The sequence shown here is derived from an EMBL/GenBank/DDBJ whole genome shotgun (WGS) entry which is preliminary data.</text>
</comment>
<dbReference type="SUPFAM" id="SSF53474">
    <property type="entry name" value="alpha/beta-Hydrolases"/>
    <property type="match status" value="1"/>
</dbReference>
<dbReference type="PANTHER" id="PTHR43433">
    <property type="entry name" value="HYDROLASE, ALPHA/BETA FOLD FAMILY PROTEIN"/>
    <property type="match status" value="1"/>
</dbReference>
<feature type="domain" description="AB hydrolase-1" evidence="1">
    <location>
        <begin position="42"/>
        <end position="280"/>
    </location>
</feature>
<accession>I5BVF3</accession>
<dbReference type="AlphaFoldDB" id="I5BVF3"/>
<organism evidence="2 3">
    <name type="scientific">Nitratireductor aquibiodomus RA22</name>
    <dbReference type="NCBI Taxonomy" id="1189611"/>
    <lineage>
        <taxon>Bacteria</taxon>
        <taxon>Pseudomonadati</taxon>
        <taxon>Pseudomonadota</taxon>
        <taxon>Alphaproteobacteria</taxon>
        <taxon>Hyphomicrobiales</taxon>
        <taxon>Phyllobacteriaceae</taxon>
        <taxon>Nitratireductor</taxon>
    </lineage>
</organism>
<dbReference type="Proteomes" id="UP000004622">
    <property type="component" value="Unassembled WGS sequence"/>
</dbReference>
<evidence type="ECO:0000259" key="1">
    <source>
        <dbReference type="Pfam" id="PF00561"/>
    </source>
</evidence>
<dbReference type="EMBL" id="AJXZ01000038">
    <property type="protein sequence ID" value="EIM73555.1"/>
    <property type="molecule type" value="Genomic_DNA"/>
</dbReference>
<sequence length="306" mass="33165">MNRTEHKMPARTDTRNGGAEMKNVAHAGVTIATQSFGTAGDPAILLIMGATASMLSWPDEFCAGLAARGYFVIRFDHRDTGQSTTVPPGSADYDVEDMVADAVAILDAYNLERAHLLGMSLGGLISQMVALLHPKRVISLTLLASEPLGWDGLPLPHIDPAFLEHFNELGTLDWSDHESVIRFLLRSEELCAGTGHNFDGQRQRARIEAILARTDSIASIFNHGSLKAREDWTGRFRDIGCPVLVVHGEEDPILPVENGKALATGIEDAELLLLPGIGHELPPLTIPVILEHLALHLQQSNGTVSR</sequence>
<name>I5BVF3_9HYPH</name>
<proteinExistence type="predicted"/>
<dbReference type="Gene3D" id="3.40.50.1820">
    <property type="entry name" value="alpha/beta hydrolase"/>
    <property type="match status" value="1"/>
</dbReference>
<dbReference type="InterPro" id="IPR029058">
    <property type="entry name" value="AB_hydrolase_fold"/>
</dbReference>
<dbReference type="PRINTS" id="PR00111">
    <property type="entry name" value="ABHYDROLASE"/>
</dbReference>
<dbReference type="InterPro" id="IPR000073">
    <property type="entry name" value="AB_hydrolase_1"/>
</dbReference>
<dbReference type="Pfam" id="PF00561">
    <property type="entry name" value="Abhydrolase_1"/>
    <property type="match status" value="1"/>
</dbReference>
<dbReference type="GO" id="GO:0004806">
    <property type="term" value="F:triacylglycerol lipase activity"/>
    <property type="evidence" value="ECO:0007669"/>
    <property type="project" value="TreeGrafter"/>
</dbReference>
<dbReference type="PATRIC" id="fig|1189611.3.peg.3094"/>
<keyword evidence="2" id="KW-0378">Hydrolase</keyword>
<dbReference type="PANTHER" id="PTHR43433:SF5">
    <property type="entry name" value="AB HYDROLASE-1 DOMAIN-CONTAINING PROTEIN"/>
    <property type="match status" value="1"/>
</dbReference>
<gene>
    <name evidence="2" type="ORF">A33O_15311</name>
</gene>